<sequence length="376" mass="41464">MTLLSSTSHILLDIPLDAEPMSSTQSWQVRLNQLCLQGLAPWLADEFGVAAAQVEAAVGTHTTIWPLVNGSAVPIDDATRLILIPSTAIDQSELRVPQEWVDIPNWVGDYYAAVRINPDSNQLCVWGFTTHAKLKQTARYDADDRSYCLDSEEVTDLAVLLTARALGLAEATQANVAALPELPAAQVDSLVQRLTNRLMPRLTVPFALWGALLADERLRSRLIPSATQTTNLSQWLSRLTQTGSTFTQGWQTLASLLPESEMALAFRSNEPLVRRGKRLTLGTAPDAITMILLMAVATAADQQMSMQVQLRPEPKMELPEDLELSLLSPSGDSVQQVRRQSLDSYIQLKRFRLPPGYGFTIQVRSGSQTVQEPFMT</sequence>
<dbReference type="AlphaFoldDB" id="A0A928ZX78"/>
<evidence type="ECO:0000313" key="2">
    <source>
        <dbReference type="Proteomes" id="UP000615026"/>
    </source>
</evidence>
<dbReference type="InterPro" id="IPR014951">
    <property type="entry name" value="DUF1822"/>
</dbReference>
<reference evidence="1" key="1">
    <citation type="submission" date="2020-10" db="EMBL/GenBank/DDBJ databases">
        <authorList>
            <person name="Castelo-Branco R."/>
            <person name="Eusebio N."/>
            <person name="Adriana R."/>
            <person name="Vieira A."/>
            <person name="Brugerolle De Fraissinette N."/>
            <person name="Rezende De Castro R."/>
            <person name="Schneider M.P."/>
            <person name="Vasconcelos V."/>
            <person name="Leao P.N."/>
        </authorList>
    </citation>
    <scope>NUCLEOTIDE SEQUENCE</scope>
    <source>
        <strain evidence="1">LEGE 11479</strain>
    </source>
</reference>
<evidence type="ECO:0000313" key="1">
    <source>
        <dbReference type="EMBL" id="MBE9069060.1"/>
    </source>
</evidence>
<comment type="caution">
    <text evidence="1">The sequence shown here is derived from an EMBL/GenBank/DDBJ whole genome shotgun (WGS) entry which is preliminary data.</text>
</comment>
<dbReference type="RefSeq" id="WP_193994979.1">
    <property type="nucleotide sequence ID" value="NZ_JADEXP010000229.1"/>
</dbReference>
<dbReference type="Pfam" id="PF08852">
    <property type="entry name" value="DUF1822"/>
    <property type="match status" value="1"/>
</dbReference>
<organism evidence="1 2">
    <name type="scientific">Leptolyngbya cf. ectocarpi LEGE 11479</name>
    <dbReference type="NCBI Taxonomy" id="1828722"/>
    <lineage>
        <taxon>Bacteria</taxon>
        <taxon>Bacillati</taxon>
        <taxon>Cyanobacteriota</taxon>
        <taxon>Cyanophyceae</taxon>
        <taxon>Leptolyngbyales</taxon>
        <taxon>Leptolyngbyaceae</taxon>
        <taxon>Leptolyngbya group</taxon>
        <taxon>Leptolyngbya</taxon>
    </lineage>
</organism>
<dbReference type="Proteomes" id="UP000615026">
    <property type="component" value="Unassembled WGS sequence"/>
</dbReference>
<accession>A0A928ZX78</accession>
<dbReference type="EMBL" id="JADEXP010000229">
    <property type="protein sequence ID" value="MBE9069060.1"/>
    <property type="molecule type" value="Genomic_DNA"/>
</dbReference>
<name>A0A928ZX78_LEPEC</name>
<protein>
    <submittedName>
        <fullName evidence="1">DUF1822 family protein</fullName>
    </submittedName>
</protein>
<proteinExistence type="predicted"/>
<keyword evidence="2" id="KW-1185">Reference proteome</keyword>
<gene>
    <name evidence="1" type="ORF">IQ260_20655</name>
</gene>